<comment type="subcellular location">
    <subcellularLocation>
        <location evidence="1">Cell membrane</location>
        <topology evidence="1">Multi-pass membrane protein</topology>
    </subcellularLocation>
</comment>
<dbReference type="eggNOG" id="KOG4219">
    <property type="taxonomic scope" value="Eukaryota"/>
</dbReference>
<feature type="transmembrane region" description="Helical" evidence="10">
    <location>
        <begin position="145"/>
        <end position="168"/>
    </location>
</feature>
<keyword evidence="13" id="KW-1185">Reference proteome</keyword>
<feature type="transmembrane region" description="Helical" evidence="10">
    <location>
        <begin position="189"/>
        <end position="208"/>
    </location>
</feature>
<evidence type="ECO:0000256" key="6">
    <source>
        <dbReference type="ARBA" id="ARBA00023136"/>
    </source>
</evidence>
<dbReference type="CDD" id="cd00637">
    <property type="entry name" value="7tm_classA_rhodopsin-like"/>
    <property type="match status" value="1"/>
</dbReference>
<dbReference type="GO" id="GO:0007186">
    <property type="term" value="P:G protein-coupled receptor signaling pathway"/>
    <property type="evidence" value="ECO:0000318"/>
    <property type="project" value="GO_Central"/>
</dbReference>
<protein>
    <recommendedName>
        <fullName evidence="11">G-protein coupled receptors family 1 profile domain-containing protein</fullName>
    </recommendedName>
</protein>
<proteinExistence type="inferred from homology"/>
<sequence>MNSSRGNGLGYGHGNMDLGNMSHGNMGIGNLNHGNMGQSNRGQGHMGHSSHNNSTMNMTHMMATQLPPDIVIAFITLTLLAFIGFIINAILVIIAIRSNRKKTAADGLVAHLSICDLLTTIPTLSYCSVIFVFRGFGWPTQLMNILCKATIFCLTFFYSLTVSTLTLMSIERYRAIIHPMKPRVSRKSLCILLVFMWLLVAIIPALGIRNTAVDPHSGYLCVLEDAHQHYIVVLNFSYCVIIGYIIPACIMLYCYSKIIKKLKQSSLTNRESLRIESQREFQKKRAIKILMAVSVVFILTGIPLVIGLIIHIYMDSKLSQLTHSDHGLINSLTLLFWILLQFAPLYNPIIYFAKKKNFWQNFNHKTDPVLHVSQTVTAMTHSNAK</sequence>
<dbReference type="CTD" id="6757896"/>
<keyword evidence="7 9" id="KW-0675">Receptor</keyword>
<dbReference type="KEGG" id="tad:TRIADDRAFT_60706"/>
<feature type="domain" description="G-protein coupled receptors family 1 profile" evidence="11">
    <location>
        <begin position="87"/>
        <end position="351"/>
    </location>
</feature>
<evidence type="ECO:0000256" key="5">
    <source>
        <dbReference type="ARBA" id="ARBA00023040"/>
    </source>
</evidence>
<dbReference type="PANTHER" id="PTHR24228:SF59">
    <property type="entry name" value="NEUROPEPTIDE RECEPTOR 15"/>
    <property type="match status" value="1"/>
</dbReference>
<feature type="transmembrane region" description="Helical" evidence="10">
    <location>
        <begin position="70"/>
        <end position="96"/>
    </location>
</feature>
<feature type="transmembrane region" description="Helical" evidence="10">
    <location>
        <begin position="228"/>
        <end position="255"/>
    </location>
</feature>
<dbReference type="InParanoid" id="B3S957"/>
<dbReference type="Proteomes" id="UP000009022">
    <property type="component" value="Unassembled WGS sequence"/>
</dbReference>
<evidence type="ECO:0000256" key="10">
    <source>
        <dbReference type="SAM" id="Phobius"/>
    </source>
</evidence>
<keyword evidence="4 10" id="KW-1133">Transmembrane helix</keyword>
<keyword evidence="3 9" id="KW-0812">Transmembrane</keyword>
<keyword evidence="8 9" id="KW-0807">Transducer</keyword>
<name>B3S957_TRIAD</name>
<evidence type="ECO:0000256" key="2">
    <source>
        <dbReference type="ARBA" id="ARBA00022475"/>
    </source>
</evidence>
<evidence type="ECO:0000256" key="7">
    <source>
        <dbReference type="ARBA" id="ARBA00023170"/>
    </source>
</evidence>
<evidence type="ECO:0000259" key="11">
    <source>
        <dbReference type="PROSITE" id="PS50262"/>
    </source>
</evidence>
<dbReference type="FunFam" id="1.20.1070.10:FF:000688">
    <property type="entry name" value="Neuropeptide FF receptor 2"/>
    <property type="match status" value="1"/>
</dbReference>
<comment type="similarity">
    <text evidence="9">Belongs to the G-protein coupled receptor 1 family.</text>
</comment>
<evidence type="ECO:0000313" key="13">
    <source>
        <dbReference type="Proteomes" id="UP000009022"/>
    </source>
</evidence>
<dbReference type="PROSITE" id="PS00237">
    <property type="entry name" value="G_PROTEIN_RECEP_F1_1"/>
    <property type="match status" value="1"/>
</dbReference>
<dbReference type="HOGENOM" id="CLU_781500_0_0_1"/>
<dbReference type="Pfam" id="PF00001">
    <property type="entry name" value="7tm_1"/>
    <property type="match status" value="1"/>
</dbReference>
<dbReference type="PRINTS" id="PR00237">
    <property type="entry name" value="GPCRRHODOPSN"/>
</dbReference>
<dbReference type="PhylomeDB" id="B3S957"/>
<evidence type="ECO:0000256" key="8">
    <source>
        <dbReference type="ARBA" id="ARBA00023224"/>
    </source>
</evidence>
<dbReference type="AlphaFoldDB" id="B3S957"/>
<dbReference type="PANTHER" id="PTHR24228">
    <property type="entry name" value="B2 BRADYKININ RECEPTOR/ANGIOTENSIN II RECEPTOR"/>
    <property type="match status" value="1"/>
</dbReference>
<dbReference type="Gene3D" id="1.20.1070.10">
    <property type="entry name" value="Rhodopsin 7-helix transmembrane proteins"/>
    <property type="match status" value="1"/>
</dbReference>
<accession>B3S957</accession>
<evidence type="ECO:0000256" key="3">
    <source>
        <dbReference type="ARBA" id="ARBA00022692"/>
    </source>
</evidence>
<evidence type="ECO:0000256" key="9">
    <source>
        <dbReference type="RuleBase" id="RU000688"/>
    </source>
</evidence>
<evidence type="ECO:0000256" key="1">
    <source>
        <dbReference type="ARBA" id="ARBA00004651"/>
    </source>
</evidence>
<dbReference type="STRING" id="10228.B3S957"/>
<dbReference type="PROSITE" id="PS50262">
    <property type="entry name" value="G_PROTEIN_RECEP_F1_2"/>
    <property type="match status" value="1"/>
</dbReference>
<organism evidence="12 13">
    <name type="scientific">Trichoplax adhaerens</name>
    <name type="common">Trichoplax reptans</name>
    <dbReference type="NCBI Taxonomy" id="10228"/>
    <lineage>
        <taxon>Eukaryota</taxon>
        <taxon>Metazoa</taxon>
        <taxon>Placozoa</taxon>
        <taxon>Uniplacotomia</taxon>
        <taxon>Trichoplacea</taxon>
        <taxon>Trichoplacidae</taxon>
        <taxon>Trichoplax</taxon>
    </lineage>
</organism>
<gene>
    <name evidence="12" type="ORF">TRIADDRAFT_60706</name>
</gene>
<dbReference type="EMBL" id="DS985257">
    <property type="protein sequence ID" value="EDV20742.1"/>
    <property type="molecule type" value="Genomic_DNA"/>
</dbReference>
<dbReference type="InterPro" id="IPR000276">
    <property type="entry name" value="GPCR_Rhodpsn"/>
</dbReference>
<dbReference type="GeneID" id="6757896"/>
<dbReference type="RefSeq" id="XP_002116683.1">
    <property type="nucleotide sequence ID" value="XM_002116647.1"/>
</dbReference>
<keyword evidence="2" id="KW-1003">Cell membrane</keyword>
<dbReference type="SUPFAM" id="SSF81321">
    <property type="entry name" value="Family A G protein-coupled receptor-like"/>
    <property type="match status" value="1"/>
</dbReference>
<dbReference type="GO" id="GO:0004930">
    <property type="term" value="F:G protein-coupled receptor activity"/>
    <property type="evidence" value="ECO:0007669"/>
    <property type="project" value="UniProtKB-KW"/>
</dbReference>
<keyword evidence="6 10" id="KW-0472">Membrane</keyword>
<reference evidence="12 13" key="1">
    <citation type="journal article" date="2008" name="Nature">
        <title>The Trichoplax genome and the nature of placozoans.</title>
        <authorList>
            <person name="Srivastava M."/>
            <person name="Begovic E."/>
            <person name="Chapman J."/>
            <person name="Putnam N.H."/>
            <person name="Hellsten U."/>
            <person name="Kawashima T."/>
            <person name="Kuo A."/>
            <person name="Mitros T."/>
            <person name="Salamov A."/>
            <person name="Carpenter M.L."/>
            <person name="Signorovitch A.Y."/>
            <person name="Moreno M.A."/>
            <person name="Kamm K."/>
            <person name="Grimwood J."/>
            <person name="Schmutz J."/>
            <person name="Shapiro H."/>
            <person name="Grigoriev I.V."/>
            <person name="Buss L.W."/>
            <person name="Schierwater B."/>
            <person name="Dellaporta S.L."/>
            <person name="Rokhsar D.S."/>
        </authorList>
    </citation>
    <scope>NUCLEOTIDE SEQUENCE [LARGE SCALE GENOMIC DNA]</scope>
    <source>
        <strain evidence="12 13">Grell-BS-1999</strain>
    </source>
</reference>
<evidence type="ECO:0000313" key="12">
    <source>
        <dbReference type="EMBL" id="EDV20742.1"/>
    </source>
</evidence>
<dbReference type="InterPro" id="IPR017452">
    <property type="entry name" value="GPCR_Rhodpsn_7TM"/>
</dbReference>
<feature type="transmembrane region" description="Helical" evidence="10">
    <location>
        <begin position="108"/>
        <end position="133"/>
    </location>
</feature>
<feature type="transmembrane region" description="Helical" evidence="10">
    <location>
        <begin position="334"/>
        <end position="353"/>
    </location>
</feature>
<evidence type="ECO:0000256" key="4">
    <source>
        <dbReference type="ARBA" id="ARBA00022989"/>
    </source>
</evidence>
<dbReference type="OrthoDB" id="9946013at2759"/>
<dbReference type="GO" id="GO:0005886">
    <property type="term" value="C:plasma membrane"/>
    <property type="evidence" value="ECO:0007669"/>
    <property type="project" value="UniProtKB-SubCell"/>
</dbReference>
<keyword evidence="5 9" id="KW-0297">G-protein coupled receptor</keyword>
<feature type="transmembrane region" description="Helical" evidence="10">
    <location>
        <begin position="289"/>
        <end position="314"/>
    </location>
</feature>
<dbReference type="FunCoup" id="B3S957">
    <property type="interactions" value="99"/>
</dbReference>